<evidence type="ECO:0000256" key="5">
    <source>
        <dbReference type="ARBA" id="ARBA00022801"/>
    </source>
</evidence>
<evidence type="ECO:0000313" key="8">
    <source>
        <dbReference type="EMBL" id="KAI1698074.1"/>
    </source>
</evidence>
<dbReference type="InterPro" id="IPR021109">
    <property type="entry name" value="Peptidase_aspartic_dom_sf"/>
</dbReference>
<keyword evidence="8" id="KW-0645">Protease</keyword>
<keyword evidence="2" id="KW-0548">Nucleotidyltransferase</keyword>
<keyword evidence="1" id="KW-0808">Transferase</keyword>
<dbReference type="PANTHER" id="PTHR37984:SF5">
    <property type="entry name" value="PROTEIN NYNRIN-LIKE"/>
    <property type="match status" value="1"/>
</dbReference>
<evidence type="ECO:0000256" key="4">
    <source>
        <dbReference type="ARBA" id="ARBA00022759"/>
    </source>
</evidence>
<comment type="caution">
    <text evidence="8">The sequence shown here is derived from an EMBL/GenBank/DDBJ whole genome shotgun (WGS) entry which is preliminary data.</text>
</comment>
<evidence type="ECO:0000259" key="7">
    <source>
        <dbReference type="PROSITE" id="PS50175"/>
    </source>
</evidence>
<organism evidence="8 9">
    <name type="scientific">Ditylenchus destructor</name>
    <dbReference type="NCBI Taxonomy" id="166010"/>
    <lineage>
        <taxon>Eukaryota</taxon>
        <taxon>Metazoa</taxon>
        <taxon>Ecdysozoa</taxon>
        <taxon>Nematoda</taxon>
        <taxon>Chromadorea</taxon>
        <taxon>Rhabditida</taxon>
        <taxon>Tylenchina</taxon>
        <taxon>Tylenchomorpha</taxon>
        <taxon>Sphaerularioidea</taxon>
        <taxon>Anguinidae</taxon>
        <taxon>Anguininae</taxon>
        <taxon>Ditylenchus</taxon>
    </lineage>
</organism>
<proteinExistence type="predicted"/>
<accession>A0AAD4MLB4</accession>
<dbReference type="InterPro" id="IPR050951">
    <property type="entry name" value="Retrovirus_Pol_polyprotein"/>
</dbReference>
<keyword evidence="4" id="KW-0255">Endonuclease</keyword>
<dbReference type="PROSITE" id="PS00141">
    <property type="entry name" value="ASP_PROTEASE"/>
    <property type="match status" value="1"/>
</dbReference>
<sequence>MEDLVKQMMAQTQMLQAALAKQAQESREDRERAETKAREDRERAETKAREDRERLEAQLREERERAEERFAALLAKQTGLAPSEHEAKGRCIRILEKAEEDDRVATLDELKEECKKVDVFNTGMVGLSGQVASMNINAVNTRKPKRARQFRKPLNRYSENSNRNYGNFRPMQQGSLAGKNFNKFSSNKPSSYPKSKTLYCYGCGGKHYKSNCPYINTTCQKCHHIGHISNMCGQAPRAINLRSVSILDASLDSDNAALKKYPELTVDLQINSRPFAKMIIDTGADETILNEDTWQKLGSPPMQNTTKNVRAYGGGKYELLGSVLLDVSMQGSPPLQLTVYVVQGNLGHDLIGRPWLYELGLLSQHLKVQSYTTGPKGPQAPPILNPAIGQYIKTLHKEFPKVFEDGLADDRRQVANDQCRATMPWCGSRLSNCRSRNYQGYYAMSGYEIY</sequence>
<evidence type="ECO:0000313" key="9">
    <source>
        <dbReference type="Proteomes" id="UP001201812"/>
    </source>
</evidence>
<dbReference type="Proteomes" id="UP001201812">
    <property type="component" value="Unassembled WGS sequence"/>
</dbReference>
<evidence type="ECO:0000256" key="3">
    <source>
        <dbReference type="ARBA" id="ARBA00022722"/>
    </source>
</evidence>
<dbReference type="EMBL" id="JAKKPZ010000236">
    <property type="protein sequence ID" value="KAI1698074.1"/>
    <property type="molecule type" value="Genomic_DNA"/>
</dbReference>
<dbReference type="AlphaFoldDB" id="A0AAD4MLB4"/>
<dbReference type="Gene3D" id="4.10.60.10">
    <property type="entry name" value="Zinc finger, CCHC-type"/>
    <property type="match status" value="1"/>
</dbReference>
<name>A0AAD4MLB4_9BILA</name>
<dbReference type="Gene3D" id="2.40.70.10">
    <property type="entry name" value="Acid Proteases"/>
    <property type="match status" value="1"/>
</dbReference>
<dbReference type="PROSITE" id="PS50175">
    <property type="entry name" value="ASP_PROT_RETROV"/>
    <property type="match status" value="1"/>
</dbReference>
<keyword evidence="3" id="KW-0540">Nuclease</keyword>
<dbReference type="InterPro" id="IPR001969">
    <property type="entry name" value="Aspartic_peptidase_AS"/>
</dbReference>
<feature type="compositionally biased region" description="Basic and acidic residues" evidence="6">
    <location>
        <begin position="24"/>
        <end position="55"/>
    </location>
</feature>
<gene>
    <name evidence="8" type="ORF">DdX_18120</name>
</gene>
<feature type="region of interest" description="Disordered" evidence="6">
    <location>
        <begin position="1"/>
        <end position="55"/>
    </location>
</feature>
<dbReference type="GO" id="GO:0004519">
    <property type="term" value="F:endonuclease activity"/>
    <property type="evidence" value="ECO:0007669"/>
    <property type="project" value="UniProtKB-KW"/>
</dbReference>
<dbReference type="SUPFAM" id="SSF50630">
    <property type="entry name" value="Acid proteases"/>
    <property type="match status" value="1"/>
</dbReference>
<dbReference type="GO" id="GO:0016779">
    <property type="term" value="F:nucleotidyltransferase activity"/>
    <property type="evidence" value="ECO:0007669"/>
    <property type="project" value="UniProtKB-KW"/>
</dbReference>
<dbReference type="GO" id="GO:0004190">
    <property type="term" value="F:aspartic-type endopeptidase activity"/>
    <property type="evidence" value="ECO:0007669"/>
    <property type="project" value="InterPro"/>
</dbReference>
<feature type="domain" description="Peptidase A2" evidence="7">
    <location>
        <begin position="276"/>
        <end position="314"/>
    </location>
</feature>
<dbReference type="InterPro" id="IPR001995">
    <property type="entry name" value="Peptidase_A2_cat"/>
</dbReference>
<dbReference type="Pfam" id="PF13975">
    <property type="entry name" value="gag-asp_proteas"/>
    <property type="match status" value="1"/>
</dbReference>
<evidence type="ECO:0000256" key="2">
    <source>
        <dbReference type="ARBA" id="ARBA00022695"/>
    </source>
</evidence>
<dbReference type="PANTHER" id="PTHR37984">
    <property type="entry name" value="PROTEIN CBG26694"/>
    <property type="match status" value="1"/>
</dbReference>
<evidence type="ECO:0000256" key="1">
    <source>
        <dbReference type="ARBA" id="ARBA00022679"/>
    </source>
</evidence>
<feature type="compositionally biased region" description="Low complexity" evidence="6">
    <location>
        <begin position="1"/>
        <end position="23"/>
    </location>
</feature>
<evidence type="ECO:0000256" key="6">
    <source>
        <dbReference type="SAM" id="MobiDB-lite"/>
    </source>
</evidence>
<keyword evidence="9" id="KW-1185">Reference proteome</keyword>
<protein>
    <submittedName>
        <fullName evidence="8">Gag-polyprotein putative aspartyl protease domain-containing protein</fullName>
    </submittedName>
</protein>
<reference evidence="8" key="1">
    <citation type="submission" date="2022-01" db="EMBL/GenBank/DDBJ databases">
        <title>Genome Sequence Resource for Two Populations of Ditylenchus destructor, the Migratory Endoparasitic Phytonematode.</title>
        <authorList>
            <person name="Zhang H."/>
            <person name="Lin R."/>
            <person name="Xie B."/>
        </authorList>
    </citation>
    <scope>NUCLEOTIDE SEQUENCE</scope>
    <source>
        <strain evidence="8">BazhouSP</strain>
    </source>
</reference>
<keyword evidence="5" id="KW-0378">Hydrolase</keyword>
<dbReference type="GO" id="GO:0006508">
    <property type="term" value="P:proteolysis"/>
    <property type="evidence" value="ECO:0007669"/>
    <property type="project" value="UniProtKB-KW"/>
</dbReference>